<accession>A0A7T8EPP0</accession>
<name>A0A7T8EPP0_9CAUD</name>
<gene>
    <name evidence="1" type="ORF">pEaSNUABM5_00261</name>
</gene>
<organism evidence="1 2">
    <name type="scientific">Erwinia phage pEa_SNUABM_5</name>
    <dbReference type="NCBI Taxonomy" id="2797313"/>
    <lineage>
        <taxon>Viruses</taxon>
        <taxon>Duplodnaviria</taxon>
        <taxon>Heunggongvirae</taxon>
        <taxon>Uroviricota</taxon>
        <taxon>Caudoviricetes</taxon>
        <taxon>Rivsvirus</taxon>
        <taxon>Rivsvirus SNUABM5</taxon>
    </lineage>
</organism>
<proteinExistence type="predicted"/>
<reference evidence="1 2" key="1">
    <citation type="submission" date="2020-12" db="EMBL/GenBank/DDBJ databases">
        <title>Complete genome sequence of Erwinia phage pEa_SNUABM_5.</title>
        <authorList>
            <person name="Kim S.G."/>
            <person name="Lee S.B."/>
            <person name="Kwon J."/>
            <person name="Park S.C."/>
        </authorList>
    </citation>
    <scope>NUCLEOTIDE SEQUENCE [LARGE SCALE GENOMIC DNA]</scope>
</reference>
<evidence type="ECO:0000313" key="1">
    <source>
        <dbReference type="EMBL" id="QQO90403.1"/>
    </source>
</evidence>
<dbReference type="Proteomes" id="UP000596123">
    <property type="component" value="Segment"/>
</dbReference>
<keyword evidence="2" id="KW-1185">Reference proteome</keyword>
<sequence length="110" mass="12243">MTEERYAGQIDAEQVESVTALIERINPQLPKGVQLVLFSADETGLGFGMLMVVKFDDNGEETGDWGWHIDLPTESGQYAFTYAGNFCHENEGKVPATDEALVQKIRSLEF</sequence>
<evidence type="ECO:0000313" key="2">
    <source>
        <dbReference type="Proteomes" id="UP000596123"/>
    </source>
</evidence>
<protein>
    <submittedName>
        <fullName evidence="1">Uncharacterized protein</fullName>
    </submittedName>
</protein>
<dbReference type="EMBL" id="MW366843">
    <property type="protein sequence ID" value="QQO90403.1"/>
    <property type="molecule type" value="Genomic_DNA"/>
</dbReference>